<feature type="compositionally biased region" description="Basic and acidic residues" evidence="1">
    <location>
        <begin position="394"/>
        <end position="404"/>
    </location>
</feature>
<dbReference type="AlphaFoldDB" id="A0A395I5L9"/>
<accession>A0A395I5L9</accession>
<proteinExistence type="predicted"/>
<name>A0A395I5L9_ASPHC</name>
<feature type="compositionally biased region" description="Basic and acidic residues" evidence="1">
    <location>
        <begin position="414"/>
        <end position="436"/>
    </location>
</feature>
<dbReference type="GeneID" id="37195272"/>
<sequence length="675" mass="75025">MTETSYPNPEHGTTSPGVQALVDQNPASAGVANCYASPAVVPSAEAGQSEGDESFRPIISTQRSDSRPSLVRIPLSSCSSGTQACDGEDIPDAEAEFNRYSSDGSMTMDENEGENEDNDLAVRSYLLDSQLLAQPQPTRIVRALYDENSAAAMSGSTYPGFSQTQAPTNEHFDHLFGGETERLADAQLAALNQSNVGREFLNRNLPALSRPLTVNDPGAPSSEQPAGFVGCQPLHNEGPAPPKYRLVGNPDYMTNIAQPGLQGFDYGHVRQPSISDLLPCAKHLTCPVLPTTLAPLYQPASTGIDFSHLTGPISPEYTGPAFSEYREMSGIRPSSSESDDSATYLRRYHERDIRPSSSESDDSAAYLHGYHERDIRPSFSESGGSAAYPHRYHERALDILDKREKRSQKRRNRSSKESSRESAHSKRQAAADRDLREARQRLRELDQRIAERDRRIPKLKQETERLLRRLQSENQQLQALTQPQPPQGYQLQLEAQEEEKKEEAAEQQQHDKKLTDLQLDGHSDYPAVPQTYTHNNHQDRPIVDHISTRTGLQSPIFRREILSPTARAGYPMAEDQQRAASASSSSSTTSDLADGVAGSEESHEDIFQPAMFIPDLRSPTARARYPMEADQQRMAADGPRAGGESYSQQYWNGDFHTRPLIQRETHHPHPHCRWM</sequence>
<gene>
    <name evidence="2" type="ORF">BO97DRAFT_271156</name>
</gene>
<feature type="region of interest" description="Disordered" evidence="1">
    <location>
        <begin position="519"/>
        <end position="538"/>
    </location>
</feature>
<feature type="region of interest" description="Disordered" evidence="1">
    <location>
        <begin position="571"/>
        <end position="607"/>
    </location>
</feature>
<organism evidence="2 3">
    <name type="scientific">Aspergillus homomorphus (strain CBS 101889)</name>
    <dbReference type="NCBI Taxonomy" id="1450537"/>
    <lineage>
        <taxon>Eukaryota</taxon>
        <taxon>Fungi</taxon>
        <taxon>Dikarya</taxon>
        <taxon>Ascomycota</taxon>
        <taxon>Pezizomycotina</taxon>
        <taxon>Eurotiomycetes</taxon>
        <taxon>Eurotiomycetidae</taxon>
        <taxon>Eurotiales</taxon>
        <taxon>Aspergillaceae</taxon>
        <taxon>Aspergillus</taxon>
        <taxon>Aspergillus subgen. Circumdati</taxon>
    </lineage>
</organism>
<dbReference type="OrthoDB" id="4503737at2759"/>
<dbReference type="EMBL" id="KZ824274">
    <property type="protein sequence ID" value="RAL14488.1"/>
    <property type="molecule type" value="Genomic_DNA"/>
</dbReference>
<evidence type="ECO:0008006" key="4">
    <source>
        <dbReference type="Google" id="ProtNLM"/>
    </source>
</evidence>
<evidence type="ECO:0000313" key="2">
    <source>
        <dbReference type="EMBL" id="RAL14488.1"/>
    </source>
</evidence>
<evidence type="ECO:0000256" key="1">
    <source>
        <dbReference type="SAM" id="MobiDB-lite"/>
    </source>
</evidence>
<protein>
    <recommendedName>
        <fullName evidence="4">BZIP domain-containing protein</fullName>
    </recommendedName>
</protein>
<dbReference type="RefSeq" id="XP_025553642.1">
    <property type="nucleotide sequence ID" value="XM_025690983.1"/>
</dbReference>
<reference evidence="2 3" key="1">
    <citation type="submission" date="2018-02" db="EMBL/GenBank/DDBJ databases">
        <title>The genomes of Aspergillus section Nigri reveals drivers in fungal speciation.</title>
        <authorList>
            <consortium name="DOE Joint Genome Institute"/>
            <person name="Vesth T.C."/>
            <person name="Nybo J."/>
            <person name="Theobald S."/>
            <person name="Brandl J."/>
            <person name="Frisvad J.C."/>
            <person name="Nielsen K.F."/>
            <person name="Lyhne E.K."/>
            <person name="Kogle M.E."/>
            <person name="Kuo A."/>
            <person name="Riley R."/>
            <person name="Clum A."/>
            <person name="Nolan M."/>
            <person name="Lipzen A."/>
            <person name="Salamov A."/>
            <person name="Henrissat B."/>
            <person name="Wiebenga A."/>
            <person name="De vries R.P."/>
            <person name="Grigoriev I.V."/>
            <person name="Mortensen U.H."/>
            <person name="Andersen M.R."/>
            <person name="Baker S.E."/>
        </authorList>
    </citation>
    <scope>NUCLEOTIDE SEQUENCE [LARGE SCALE GENOMIC DNA]</scope>
    <source>
        <strain evidence="2 3">CBS 101889</strain>
    </source>
</reference>
<evidence type="ECO:0000313" key="3">
    <source>
        <dbReference type="Proteomes" id="UP000248961"/>
    </source>
</evidence>
<feature type="compositionally biased region" description="Low complexity" evidence="1">
    <location>
        <begin position="579"/>
        <end position="590"/>
    </location>
</feature>
<feature type="region of interest" description="Disordered" evidence="1">
    <location>
        <begin position="1"/>
        <end position="24"/>
    </location>
</feature>
<feature type="region of interest" description="Disordered" evidence="1">
    <location>
        <begin position="41"/>
        <end position="67"/>
    </location>
</feature>
<keyword evidence="3" id="KW-1185">Reference proteome</keyword>
<dbReference type="VEuPathDB" id="FungiDB:BO97DRAFT_271156"/>
<feature type="region of interest" description="Disordered" evidence="1">
    <location>
        <begin position="375"/>
        <end position="436"/>
    </location>
</feature>
<dbReference type="Proteomes" id="UP000248961">
    <property type="component" value="Unassembled WGS sequence"/>
</dbReference>
<feature type="compositionally biased region" description="Polar residues" evidence="1">
    <location>
        <begin position="1"/>
        <end position="17"/>
    </location>
</feature>